<evidence type="ECO:0000256" key="6">
    <source>
        <dbReference type="PROSITE-ProRule" id="PRU00094"/>
    </source>
</evidence>
<evidence type="ECO:0000256" key="3">
    <source>
        <dbReference type="ARBA" id="ARBA00022771"/>
    </source>
</evidence>
<dbReference type="Pfam" id="PF00320">
    <property type="entry name" value="GATA"/>
    <property type="match status" value="2"/>
</dbReference>
<feature type="domain" description="GATA-type" evidence="8">
    <location>
        <begin position="364"/>
        <end position="417"/>
    </location>
</feature>
<dbReference type="InterPro" id="IPR013088">
    <property type="entry name" value="Znf_NHR/GATA"/>
</dbReference>
<feature type="region of interest" description="Disordered" evidence="7">
    <location>
        <begin position="519"/>
        <end position="542"/>
    </location>
</feature>
<dbReference type="SUPFAM" id="SSF57716">
    <property type="entry name" value="Glucocorticoid receptor-like (DNA-binding domain)"/>
    <property type="match status" value="2"/>
</dbReference>
<dbReference type="Proteomes" id="UP000646827">
    <property type="component" value="Unassembled WGS sequence"/>
</dbReference>
<comment type="caution">
    <text evidence="9">The sequence shown here is derived from an EMBL/GenBank/DDBJ whole genome shotgun (WGS) entry which is preliminary data.</text>
</comment>
<dbReference type="GO" id="GO:0000978">
    <property type="term" value="F:RNA polymerase II cis-regulatory region sequence-specific DNA binding"/>
    <property type="evidence" value="ECO:0007669"/>
    <property type="project" value="TreeGrafter"/>
</dbReference>
<sequence>MTQATAPDYLLVDTSNNRHSVLQHHALPSPSSANDTLNSTTLSQQTFNSFPSPTSSNASFDSPHNLFFDPNHFQNLPMAVLQSISALYQPTLNNNNTNITTSSDNSAQQQDPFNIHFEENSVSMAAAAAALHMGSRQQHYDKHHNTSSSVAIPAEPTSTSVSTTEKPKTSRPPRQLECYNCHVTKTPLWRRTPDRAHSLCNACGLYFKQYGAHRPLHIRQKQLQQQQDQQQQQQQENSHRQQSVNTHASTNNTNKMNNKNQHHPLPANEQKQQRRNNENSNSPSPVMNNSNKNNAIHITTTETSVPKNTGTTPLSIHIPTTSTDNMSNTMGSIVTIAPHNTTMTTERVALHGDEPLLGQFFNVNGEQQQCANCLQTNTPLWRKNERGESVCNACGLYAKLHHRDRPRTMHKQKVQKRRRGWSGDDCGEDSLSPSFDHLNKMARLDPPNSLPTPPPPIGLDIEKELPSWLPEQFDDPTFTNLLAQLTSDQMQSFLIVLEKRCNVLRSLLYGDHQQQEYQQESASSSSLSSPTFSTSPFALQHF</sequence>
<dbReference type="InterPro" id="IPR000679">
    <property type="entry name" value="Znf_GATA"/>
</dbReference>
<dbReference type="Gene3D" id="3.30.50.10">
    <property type="entry name" value="Erythroid Transcription Factor GATA-1, subunit A"/>
    <property type="match status" value="2"/>
</dbReference>
<dbReference type="GO" id="GO:0008270">
    <property type="term" value="F:zinc ion binding"/>
    <property type="evidence" value="ECO:0007669"/>
    <property type="project" value="UniProtKB-KW"/>
</dbReference>
<reference evidence="9 10" key="1">
    <citation type="submission" date="2020-12" db="EMBL/GenBank/DDBJ databases">
        <title>Metabolic potential, ecology and presence of endohyphal bacteria is reflected in genomic diversity of Mucoromycotina.</title>
        <authorList>
            <person name="Muszewska A."/>
            <person name="Okrasinska A."/>
            <person name="Steczkiewicz K."/>
            <person name="Drgas O."/>
            <person name="Orlowska M."/>
            <person name="Perlinska-Lenart U."/>
            <person name="Aleksandrzak-Piekarczyk T."/>
            <person name="Szatraj K."/>
            <person name="Zielenkiewicz U."/>
            <person name="Pilsyk S."/>
            <person name="Malc E."/>
            <person name="Mieczkowski P."/>
            <person name="Kruszewska J.S."/>
            <person name="Biernat P."/>
            <person name="Pawlowska J."/>
        </authorList>
    </citation>
    <scope>NUCLEOTIDE SEQUENCE [LARGE SCALE GENOMIC DNA]</scope>
    <source>
        <strain evidence="9 10">CBS 142.35</strain>
    </source>
</reference>
<evidence type="ECO:0000256" key="5">
    <source>
        <dbReference type="ARBA" id="ARBA00023242"/>
    </source>
</evidence>
<feature type="region of interest" description="Disordered" evidence="7">
    <location>
        <begin position="133"/>
        <end position="174"/>
    </location>
</feature>
<feature type="region of interest" description="Disordered" evidence="7">
    <location>
        <begin position="405"/>
        <end position="428"/>
    </location>
</feature>
<feature type="compositionally biased region" description="Low complexity" evidence="7">
    <location>
        <begin position="278"/>
        <end position="292"/>
    </location>
</feature>
<protein>
    <recommendedName>
        <fullName evidence="8">GATA-type domain-containing protein</fullName>
    </recommendedName>
</protein>
<feature type="compositionally biased region" description="Low complexity" evidence="7">
    <location>
        <begin position="250"/>
        <end position="259"/>
    </location>
</feature>
<evidence type="ECO:0000256" key="2">
    <source>
        <dbReference type="ARBA" id="ARBA00022723"/>
    </source>
</evidence>
<dbReference type="CDD" id="cd00202">
    <property type="entry name" value="ZnF_GATA"/>
    <property type="match status" value="2"/>
</dbReference>
<evidence type="ECO:0000256" key="7">
    <source>
        <dbReference type="SAM" id="MobiDB-lite"/>
    </source>
</evidence>
<evidence type="ECO:0000259" key="8">
    <source>
        <dbReference type="PROSITE" id="PS50114"/>
    </source>
</evidence>
<keyword evidence="3 6" id="KW-0863">Zinc-finger</keyword>
<dbReference type="PROSITE" id="PS50114">
    <property type="entry name" value="GATA_ZN_FINGER_2"/>
    <property type="match status" value="2"/>
</dbReference>
<dbReference type="GO" id="GO:0005634">
    <property type="term" value="C:nucleus"/>
    <property type="evidence" value="ECO:0007669"/>
    <property type="project" value="UniProtKB-SubCell"/>
</dbReference>
<gene>
    <name evidence="9" type="ORF">INT45_000229</name>
</gene>
<evidence type="ECO:0000256" key="1">
    <source>
        <dbReference type="ARBA" id="ARBA00004123"/>
    </source>
</evidence>
<feature type="domain" description="GATA-type" evidence="8">
    <location>
        <begin position="176"/>
        <end position="226"/>
    </location>
</feature>
<keyword evidence="4" id="KW-0862">Zinc</keyword>
<dbReference type="InterPro" id="IPR039355">
    <property type="entry name" value="Transcription_factor_GATA"/>
</dbReference>
<keyword evidence="2" id="KW-0479">Metal-binding</keyword>
<comment type="subcellular location">
    <subcellularLocation>
        <location evidence="1">Nucleus</location>
    </subcellularLocation>
</comment>
<dbReference type="SMART" id="SM00401">
    <property type="entry name" value="ZnF_GATA"/>
    <property type="match status" value="2"/>
</dbReference>
<feature type="compositionally biased region" description="Low complexity" evidence="7">
    <location>
        <begin position="221"/>
        <end position="242"/>
    </location>
</feature>
<proteinExistence type="predicted"/>
<dbReference type="GO" id="GO:0000122">
    <property type="term" value="P:negative regulation of transcription by RNA polymerase II"/>
    <property type="evidence" value="ECO:0007669"/>
    <property type="project" value="TreeGrafter"/>
</dbReference>
<keyword evidence="5" id="KW-0539">Nucleus</keyword>
<dbReference type="AlphaFoldDB" id="A0A8H7S0A4"/>
<dbReference type="PRINTS" id="PR00619">
    <property type="entry name" value="GATAZNFINGER"/>
</dbReference>
<dbReference type="GO" id="GO:0045944">
    <property type="term" value="P:positive regulation of transcription by RNA polymerase II"/>
    <property type="evidence" value="ECO:0007669"/>
    <property type="project" value="TreeGrafter"/>
</dbReference>
<feature type="compositionally biased region" description="Polar residues" evidence="7">
    <location>
        <begin position="146"/>
        <end position="164"/>
    </location>
</feature>
<dbReference type="PROSITE" id="PS00344">
    <property type="entry name" value="GATA_ZN_FINGER_1"/>
    <property type="match status" value="1"/>
</dbReference>
<dbReference type="EMBL" id="JAEPRB010000116">
    <property type="protein sequence ID" value="KAG2221189.1"/>
    <property type="molecule type" value="Genomic_DNA"/>
</dbReference>
<feature type="region of interest" description="Disordered" evidence="7">
    <location>
        <begin position="25"/>
        <end position="58"/>
    </location>
</feature>
<feature type="compositionally biased region" description="Basic residues" evidence="7">
    <location>
        <begin position="405"/>
        <end position="420"/>
    </location>
</feature>
<dbReference type="PANTHER" id="PTHR10071:SF281">
    <property type="entry name" value="BOX A-BINDING FACTOR-RELATED"/>
    <property type="match status" value="1"/>
</dbReference>
<evidence type="ECO:0000256" key="4">
    <source>
        <dbReference type="ARBA" id="ARBA00022833"/>
    </source>
</evidence>
<feature type="compositionally biased region" description="Polar residues" evidence="7">
    <location>
        <begin position="29"/>
        <end position="58"/>
    </location>
</feature>
<dbReference type="PANTHER" id="PTHR10071">
    <property type="entry name" value="TRANSCRIPTION FACTOR GATA FAMILY MEMBER"/>
    <property type="match status" value="1"/>
</dbReference>
<dbReference type="OrthoDB" id="515401at2759"/>
<feature type="compositionally biased region" description="Low complexity" evidence="7">
    <location>
        <begin position="521"/>
        <end position="542"/>
    </location>
</feature>
<evidence type="ECO:0000313" key="9">
    <source>
        <dbReference type="EMBL" id="KAG2221189.1"/>
    </source>
</evidence>
<evidence type="ECO:0000313" key="10">
    <source>
        <dbReference type="Proteomes" id="UP000646827"/>
    </source>
</evidence>
<organism evidence="9 10">
    <name type="scientific">Circinella minor</name>
    <dbReference type="NCBI Taxonomy" id="1195481"/>
    <lineage>
        <taxon>Eukaryota</taxon>
        <taxon>Fungi</taxon>
        <taxon>Fungi incertae sedis</taxon>
        <taxon>Mucoromycota</taxon>
        <taxon>Mucoromycotina</taxon>
        <taxon>Mucoromycetes</taxon>
        <taxon>Mucorales</taxon>
        <taxon>Lichtheimiaceae</taxon>
        <taxon>Circinella</taxon>
    </lineage>
</organism>
<dbReference type="GO" id="GO:0000981">
    <property type="term" value="F:DNA-binding transcription factor activity, RNA polymerase II-specific"/>
    <property type="evidence" value="ECO:0007669"/>
    <property type="project" value="TreeGrafter"/>
</dbReference>
<name>A0A8H7S0A4_9FUNG</name>
<keyword evidence="10" id="KW-1185">Reference proteome</keyword>
<feature type="region of interest" description="Disordered" evidence="7">
    <location>
        <begin position="220"/>
        <end position="292"/>
    </location>
</feature>
<accession>A0A8H7S0A4</accession>